<dbReference type="Proteomes" id="UP000319976">
    <property type="component" value="Chromosome"/>
</dbReference>
<proteinExistence type="predicted"/>
<protein>
    <submittedName>
        <fullName evidence="5">RNA polymerase sigma factor</fullName>
    </submittedName>
</protein>
<evidence type="ECO:0000256" key="1">
    <source>
        <dbReference type="ARBA" id="ARBA00023015"/>
    </source>
</evidence>
<evidence type="ECO:0000313" key="5">
    <source>
        <dbReference type="EMBL" id="QDT62917.1"/>
    </source>
</evidence>
<feature type="domain" description="RNA polymerase sigma-70 region 2" evidence="4">
    <location>
        <begin position="38"/>
        <end position="95"/>
    </location>
</feature>
<dbReference type="KEGG" id="chya:V22_01150"/>
<dbReference type="InterPro" id="IPR007627">
    <property type="entry name" value="RNA_pol_sigma70_r2"/>
</dbReference>
<dbReference type="PANTHER" id="PTHR43133:SF51">
    <property type="entry name" value="RNA POLYMERASE SIGMA FACTOR"/>
    <property type="match status" value="1"/>
</dbReference>
<dbReference type="EMBL" id="CP036316">
    <property type="protein sequence ID" value="QDT62917.1"/>
    <property type="molecule type" value="Genomic_DNA"/>
</dbReference>
<dbReference type="Gene3D" id="1.10.1740.10">
    <property type="match status" value="1"/>
</dbReference>
<dbReference type="SUPFAM" id="SSF88946">
    <property type="entry name" value="Sigma2 domain of RNA polymerase sigma factors"/>
    <property type="match status" value="1"/>
</dbReference>
<evidence type="ECO:0000313" key="6">
    <source>
        <dbReference type="Proteomes" id="UP000319976"/>
    </source>
</evidence>
<name>A0A517T3G3_9PLAN</name>
<dbReference type="InterPro" id="IPR039425">
    <property type="entry name" value="RNA_pol_sigma-70-like"/>
</dbReference>
<keyword evidence="3" id="KW-0804">Transcription</keyword>
<evidence type="ECO:0000256" key="3">
    <source>
        <dbReference type="ARBA" id="ARBA00023163"/>
    </source>
</evidence>
<dbReference type="AlphaFoldDB" id="A0A517T3G3"/>
<accession>A0A517T3G3</accession>
<dbReference type="PANTHER" id="PTHR43133">
    <property type="entry name" value="RNA POLYMERASE ECF-TYPE SIGMA FACTO"/>
    <property type="match status" value="1"/>
</dbReference>
<sequence length="193" mass="22560">MSWQSSQFDPLDDAENQKPRSLRHNAFTNEFNAGYWPIYACVMSIVPNRNDADDVMQDVAIVMWEKFDEFEPGSSFIKWGRSIAYRLSKAFVRKKLKSSGCGLDEEIMRKITQIRSGASELLELRRMYLDECLDKMKPVDRKFLFACENRHGSVAEQARQQQKPAHQLYDRLSRLRQRLAKCVQSSLVRRDES</sequence>
<keyword evidence="1" id="KW-0805">Transcription regulation</keyword>
<dbReference type="GO" id="GO:0006352">
    <property type="term" value="P:DNA-templated transcription initiation"/>
    <property type="evidence" value="ECO:0007669"/>
    <property type="project" value="InterPro"/>
</dbReference>
<dbReference type="Pfam" id="PF04542">
    <property type="entry name" value="Sigma70_r2"/>
    <property type="match status" value="1"/>
</dbReference>
<dbReference type="InterPro" id="IPR013325">
    <property type="entry name" value="RNA_pol_sigma_r2"/>
</dbReference>
<dbReference type="NCBIfam" id="TIGR02937">
    <property type="entry name" value="sigma70-ECF"/>
    <property type="match status" value="1"/>
</dbReference>
<gene>
    <name evidence="5" type="ORF">V22_01150</name>
</gene>
<keyword evidence="2" id="KW-0731">Sigma factor</keyword>
<evidence type="ECO:0000259" key="4">
    <source>
        <dbReference type="Pfam" id="PF04542"/>
    </source>
</evidence>
<keyword evidence="6" id="KW-1185">Reference proteome</keyword>
<dbReference type="RefSeq" id="WP_145258811.1">
    <property type="nucleotide sequence ID" value="NZ_CP036316.1"/>
</dbReference>
<reference evidence="5 6" key="1">
    <citation type="submission" date="2019-02" db="EMBL/GenBank/DDBJ databases">
        <title>Deep-cultivation of Planctomycetes and their phenomic and genomic characterization uncovers novel biology.</title>
        <authorList>
            <person name="Wiegand S."/>
            <person name="Jogler M."/>
            <person name="Boedeker C."/>
            <person name="Pinto D."/>
            <person name="Vollmers J."/>
            <person name="Rivas-Marin E."/>
            <person name="Kohn T."/>
            <person name="Peeters S.H."/>
            <person name="Heuer A."/>
            <person name="Rast P."/>
            <person name="Oberbeckmann S."/>
            <person name="Bunk B."/>
            <person name="Jeske O."/>
            <person name="Meyerdierks A."/>
            <person name="Storesund J.E."/>
            <person name="Kallscheuer N."/>
            <person name="Luecker S."/>
            <person name="Lage O.M."/>
            <person name="Pohl T."/>
            <person name="Merkel B.J."/>
            <person name="Hornburger P."/>
            <person name="Mueller R.-W."/>
            <person name="Bruemmer F."/>
            <person name="Labrenz M."/>
            <person name="Spormann A.M."/>
            <person name="Op den Camp H."/>
            <person name="Overmann J."/>
            <person name="Amann R."/>
            <person name="Jetten M.S.M."/>
            <person name="Mascher T."/>
            <person name="Medema M.H."/>
            <person name="Devos D.P."/>
            <person name="Kaster A.-K."/>
            <person name="Ovreas L."/>
            <person name="Rohde M."/>
            <person name="Galperin M.Y."/>
            <person name="Jogler C."/>
        </authorList>
    </citation>
    <scope>NUCLEOTIDE SEQUENCE [LARGE SCALE GENOMIC DNA]</scope>
    <source>
        <strain evidence="5 6">V22</strain>
    </source>
</reference>
<evidence type="ECO:0000256" key="2">
    <source>
        <dbReference type="ARBA" id="ARBA00023082"/>
    </source>
</evidence>
<dbReference type="GO" id="GO:0016987">
    <property type="term" value="F:sigma factor activity"/>
    <property type="evidence" value="ECO:0007669"/>
    <property type="project" value="UniProtKB-KW"/>
</dbReference>
<dbReference type="OrthoDB" id="6383365at2"/>
<dbReference type="InterPro" id="IPR014284">
    <property type="entry name" value="RNA_pol_sigma-70_dom"/>
</dbReference>
<organism evidence="5 6">
    <name type="scientific">Calycomorphotria hydatis</name>
    <dbReference type="NCBI Taxonomy" id="2528027"/>
    <lineage>
        <taxon>Bacteria</taxon>
        <taxon>Pseudomonadati</taxon>
        <taxon>Planctomycetota</taxon>
        <taxon>Planctomycetia</taxon>
        <taxon>Planctomycetales</taxon>
        <taxon>Planctomycetaceae</taxon>
        <taxon>Calycomorphotria</taxon>
    </lineage>
</organism>